<evidence type="ECO:0000256" key="5">
    <source>
        <dbReference type="ARBA" id="ARBA00024042"/>
    </source>
</evidence>
<dbReference type="AlphaFoldDB" id="A0A381P057"/>
<keyword evidence="3" id="KW-0288">FMN</keyword>
<dbReference type="EMBL" id="UINC01000704">
    <property type="protein sequence ID" value="SUZ59874.1"/>
    <property type="molecule type" value="Genomic_DNA"/>
</dbReference>
<name>A0A381P057_9ZZZZ</name>
<dbReference type="PROSITE" id="PS51349">
    <property type="entry name" value="FMN_HYDROXY_ACID_DH_2"/>
    <property type="match status" value="1"/>
</dbReference>
<dbReference type="GO" id="GO:0010181">
    <property type="term" value="F:FMN binding"/>
    <property type="evidence" value="ECO:0007669"/>
    <property type="project" value="InterPro"/>
</dbReference>
<dbReference type="InterPro" id="IPR000262">
    <property type="entry name" value="FMN-dep_DH"/>
</dbReference>
<gene>
    <name evidence="7" type="ORF">METZ01_LOCUS12728</name>
</gene>
<protein>
    <recommendedName>
        <fullName evidence="6">FMN hydroxy acid dehydrogenase domain-containing protein</fullName>
    </recommendedName>
</protein>
<evidence type="ECO:0000259" key="6">
    <source>
        <dbReference type="PROSITE" id="PS51349"/>
    </source>
</evidence>
<evidence type="ECO:0000256" key="3">
    <source>
        <dbReference type="ARBA" id="ARBA00022643"/>
    </source>
</evidence>
<dbReference type="Gene3D" id="3.20.20.70">
    <property type="entry name" value="Aldolase class I"/>
    <property type="match status" value="1"/>
</dbReference>
<dbReference type="Pfam" id="PF01070">
    <property type="entry name" value="FMN_dh"/>
    <property type="match status" value="2"/>
</dbReference>
<organism evidence="7">
    <name type="scientific">marine metagenome</name>
    <dbReference type="NCBI Taxonomy" id="408172"/>
    <lineage>
        <taxon>unclassified sequences</taxon>
        <taxon>metagenomes</taxon>
        <taxon>ecological metagenomes</taxon>
    </lineage>
</organism>
<keyword evidence="4" id="KW-0560">Oxidoreductase</keyword>
<dbReference type="InterPro" id="IPR037396">
    <property type="entry name" value="FMN_HAD"/>
</dbReference>
<dbReference type="SMART" id="SM01240">
    <property type="entry name" value="IMPDH"/>
    <property type="match status" value="1"/>
</dbReference>
<dbReference type="CDD" id="cd02809">
    <property type="entry name" value="alpha_hydroxyacid_oxid_FMN"/>
    <property type="match status" value="1"/>
</dbReference>
<evidence type="ECO:0000256" key="4">
    <source>
        <dbReference type="ARBA" id="ARBA00023002"/>
    </source>
</evidence>
<feature type="domain" description="FMN hydroxy acid dehydrogenase" evidence="6">
    <location>
        <begin position="55"/>
        <end position="391"/>
    </location>
</feature>
<comment type="cofactor">
    <cofactor evidence="1">
        <name>FMN</name>
        <dbReference type="ChEBI" id="CHEBI:58210"/>
    </cofactor>
</comment>
<sequence length="392" mass="42424">MATNMMVVETERELSLAERLQLTSRREFLSAVVLSVGAMPLIAQQKSINPTQYSAKVMRPANVHDIAEVARRTVDPTTFDYIEGGTEDEITLRHNVEAFQRVALRRRVMVDVSEIDTSLEYLGQRLQAPILLCPTTKNAIVPNGDRVSAQAAHATNTIYHVSNALGWIDELYQANQAPVWIGATLGHVTSSLAQGWARRHEEAGASALVVTVDHQYTPSRDRNVRNGYGNYEAGVLRPTTPSVTWDYLEWLRSGSKLPLIVKGILTGEDAELAVEHGAAAISVSNHGGRAFDGAVPTLIALPEVVEAVGGRIPVLIDGGIRRGGDILKALALGATAVMLGRAYVYGLAAFGQVGVQRVVEMLTGELRVAMGLAGIPNLAAIDRSLVRLPWER</sequence>
<dbReference type="PANTHER" id="PTHR10578:SF107">
    <property type="entry name" value="2-HYDROXYACID OXIDASE 1"/>
    <property type="match status" value="1"/>
</dbReference>
<proteinExistence type="inferred from homology"/>
<keyword evidence="2" id="KW-0285">Flavoprotein</keyword>
<evidence type="ECO:0000313" key="7">
    <source>
        <dbReference type="EMBL" id="SUZ59874.1"/>
    </source>
</evidence>
<dbReference type="SUPFAM" id="SSF51395">
    <property type="entry name" value="FMN-linked oxidoreductases"/>
    <property type="match status" value="1"/>
</dbReference>
<dbReference type="GO" id="GO:0016491">
    <property type="term" value="F:oxidoreductase activity"/>
    <property type="evidence" value="ECO:0007669"/>
    <property type="project" value="UniProtKB-KW"/>
</dbReference>
<reference evidence="7" key="1">
    <citation type="submission" date="2018-05" db="EMBL/GenBank/DDBJ databases">
        <authorList>
            <person name="Lanie J.A."/>
            <person name="Ng W.-L."/>
            <person name="Kazmierczak K.M."/>
            <person name="Andrzejewski T.M."/>
            <person name="Davidsen T.M."/>
            <person name="Wayne K.J."/>
            <person name="Tettelin H."/>
            <person name="Glass J.I."/>
            <person name="Rusch D."/>
            <person name="Podicherti R."/>
            <person name="Tsui H.-C.T."/>
            <person name="Winkler M.E."/>
        </authorList>
    </citation>
    <scope>NUCLEOTIDE SEQUENCE</scope>
</reference>
<evidence type="ECO:0000256" key="1">
    <source>
        <dbReference type="ARBA" id="ARBA00001917"/>
    </source>
</evidence>
<dbReference type="InterPro" id="IPR012133">
    <property type="entry name" value="Alpha-hydoxy_acid_DH_FMN"/>
</dbReference>
<accession>A0A381P057</accession>
<dbReference type="PANTHER" id="PTHR10578">
    <property type="entry name" value="S -2-HYDROXY-ACID OXIDASE-RELATED"/>
    <property type="match status" value="1"/>
</dbReference>
<comment type="similarity">
    <text evidence="5">Belongs to the FMN-dependent alpha-hydroxy acid dehydrogenase family.</text>
</comment>
<evidence type="ECO:0000256" key="2">
    <source>
        <dbReference type="ARBA" id="ARBA00022630"/>
    </source>
</evidence>
<dbReference type="InterPro" id="IPR013785">
    <property type="entry name" value="Aldolase_TIM"/>
</dbReference>
<dbReference type="PIRSF" id="PIRSF000138">
    <property type="entry name" value="Al-hdrx_acd_dh"/>
    <property type="match status" value="1"/>
</dbReference>